<organism evidence="2 3">
    <name type="scientific">Actinoplanes xinjiangensis</name>
    <dbReference type="NCBI Taxonomy" id="512350"/>
    <lineage>
        <taxon>Bacteria</taxon>
        <taxon>Bacillati</taxon>
        <taxon>Actinomycetota</taxon>
        <taxon>Actinomycetes</taxon>
        <taxon>Micromonosporales</taxon>
        <taxon>Micromonosporaceae</taxon>
        <taxon>Actinoplanes</taxon>
    </lineage>
</organism>
<dbReference type="Proteomes" id="UP000245697">
    <property type="component" value="Unassembled WGS sequence"/>
</dbReference>
<feature type="transmembrane region" description="Helical" evidence="1">
    <location>
        <begin position="221"/>
        <end position="241"/>
    </location>
</feature>
<feature type="transmembrane region" description="Helical" evidence="1">
    <location>
        <begin position="46"/>
        <end position="65"/>
    </location>
</feature>
<protein>
    <submittedName>
        <fullName evidence="2">Uncharacterized protein</fullName>
    </submittedName>
</protein>
<keyword evidence="1" id="KW-0812">Transmembrane</keyword>
<evidence type="ECO:0000256" key="1">
    <source>
        <dbReference type="SAM" id="Phobius"/>
    </source>
</evidence>
<feature type="transmembrane region" description="Helical" evidence="1">
    <location>
        <begin position="194"/>
        <end position="214"/>
    </location>
</feature>
<keyword evidence="3" id="KW-1185">Reference proteome</keyword>
<name>A0A316FDJ4_9ACTN</name>
<feature type="transmembrane region" description="Helical" evidence="1">
    <location>
        <begin position="152"/>
        <end position="174"/>
    </location>
</feature>
<proteinExistence type="predicted"/>
<feature type="transmembrane region" description="Helical" evidence="1">
    <location>
        <begin position="261"/>
        <end position="280"/>
    </location>
</feature>
<evidence type="ECO:0000313" key="2">
    <source>
        <dbReference type="EMBL" id="PWK46951.1"/>
    </source>
</evidence>
<keyword evidence="1" id="KW-0472">Membrane</keyword>
<keyword evidence="1" id="KW-1133">Transmembrane helix</keyword>
<gene>
    <name evidence="2" type="ORF">BC793_10865</name>
</gene>
<evidence type="ECO:0000313" key="3">
    <source>
        <dbReference type="Proteomes" id="UP000245697"/>
    </source>
</evidence>
<accession>A0A316FDJ4</accession>
<sequence>MVLCVTGAVLALVALVLPWSNAMPEGEWPPVLRPRYLTELPPAQSWGAVVLLAVIGAGAAFCLAWGRRMPPASQLAFVLIAATAAAAWLFQALEVLLRQGTVQQPDVVVGAAEVSTGYLLYVTGLGLVLIGVAVSGAAPVPVRPGTRPWRVAGYRILLAVAVICVVPALAMPWYGSEVRYPDPDGPTELDVEAWQHVFLDAVLIGLAMAGAAAWRPAVVRVFRLIGLMAAVAALVFLVMGHEWLLAHEPATPRYVKLPPDSGLRGGLGASAVLFLAFLLLPPGPARRQSASVSSGSAAAQT</sequence>
<feature type="transmembrane region" description="Helical" evidence="1">
    <location>
        <begin position="77"/>
        <end position="98"/>
    </location>
</feature>
<comment type="caution">
    <text evidence="2">The sequence shown here is derived from an EMBL/GenBank/DDBJ whole genome shotgun (WGS) entry which is preliminary data.</text>
</comment>
<dbReference type="EMBL" id="QGGR01000008">
    <property type="protein sequence ID" value="PWK46951.1"/>
    <property type="molecule type" value="Genomic_DNA"/>
</dbReference>
<reference evidence="2 3" key="1">
    <citation type="submission" date="2018-05" db="EMBL/GenBank/DDBJ databases">
        <title>Genomic Encyclopedia of Archaeal and Bacterial Type Strains, Phase II (KMG-II): from individual species to whole genera.</title>
        <authorList>
            <person name="Goeker M."/>
        </authorList>
    </citation>
    <scope>NUCLEOTIDE SEQUENCE [LARGE SCALE GENOMIC DNA]</scope>
    <source>
        <strain evidence="2 3">DSM 45184</strain>
    </source>
</reference>
<dbReference type="AlphaFoldDB" id="A0A316FDJ4"/>
<feature type="transmembrane region" description="Helical" evidence="1">
    <location>
        <begin position="118"/>
        <end position="140"/>
    </location>
</feature>